<dbReference type="EMBL" id="HBKN01000662">
    <property type="protein sequence ID" value="CAE2191251.1"/>
    <property type="molecule type" value="Transcribed_RNA"/>
</dbReference>
<dbReference type="EMBL" id="HBKN01000681">
    <property type="protein sequence ID" value="CAE2191269.1"/>
    <property type="molecule type" value="Transcribed_RNA"/>
</dbReference>
<dbReference type="EMBL" id="HBKN01000664">
    <property type="protein sequence ID" value="CAE2191253.1"/>
    <property type="molecule type" value="Transcribed_RNA"/>
</dbReference>
<sequence length="230" mass="25764">MNNTWSILYDFQKDEKLCLENQNTSNDLCLFNMSNPNIGFWFKNESQLVWKNITGWKSLAAGYSHTCGITDEDTILCWGQGKNQQSLLPQWIVSMHENLQWKAISCGTSHTCAILKNGSAACWGSNVEGQISIPPQVAAWEMIDCGYAHTCGIDVNGSAYCWGWDGITPGRLIPFGQTKVSLDERQALAELMPRRFRATSHHGEVSRQGLFTRELPHPQLLPLMSDKVVA</sequence>
<gene>
    <name evidence="1" type="ORF">GTHE00462_LOCUS562</name>
    <name evidence="2" type="ORF">GTHE00462_LOCUS564</name>
    <name evidence="3" type="ORF">GTHE00462_LOCUS565</name>
    <name evidence="4" type="ORF">GTHE00462_LOCUS580</name>
</gene>
<evidence type="ECO:0000313" key="3">
    <source>
        <dbReference type="EMBL" id="CAE2191254.1"/>
    </source>
</evidence>
<dbReference type="GO" id="GO:0005085">
    <property type="term" value="F:guanyl-nucleotide exchange factor activity"/>
    <property type="evidence" value="ECO:0007669"/>
    <property type="project" value="TreeGrafter"/>
</dbReference>
<dbReference type="PANTHER" id="PTHR45982:SF1">
    <property type="entry name" value="REGULATOR OF CHROMOSOME CONDENSATION"/>
    <property type="match status" value="1"/>
</dbReference>
<dbReference type="InterPro" id="IPR051553">
    <property type="entry name" value="Ran_GTPase-activating"/>
</dbReference>
<proteinExistence type="predicted"/>
<accession>A0A6U5VQG2</accession>
<dbReference type="AlphaFoldDB" id="A0A6U5VQG2"/>
<evidence type="ECO:0000313" key="1">
    <source>
        <dbReference type="EMBL" id="CAE2191251.1"/>
    </source>
</evidence>
<dbReference type="SUPFAM" id="SSF50985">
    <property type="entry name" value="RCC1/BLIP-II"/>
    <property type="match status" value="1"/>
</dbReference>
<evidence type="ECO:0000313" key="4">
    <source>
        <dbReference type="EMBL" id="CAE2191269.1"/>
    </source>
</evidence>
<dbReference type="Gene3D" id="2.130.10.30">
    <property type="entry name" value="Regulator of chromosome condensation 1/beta-lactamase-inhibitor protein II"/>
    <property type="match status" value="1"/>
</dbReference>
<dbReference type="PANTHER" id="PTHR45982">
    <property type="entry name" value="REGULATOR OF CHROMOSOME CONDENSATION"/>
    <property type="match status" value="1"/>
</dbReference>
<dbReference type="Pfam" id="PF13540">
    <property type="entry name" value="RCC1_2"/>
    <property type="match status" value="3"/>
</dbReference>
<dbReference type="EMBL" id="HBKN01000665">
    <property type="protein sequence ID" value="CAE2191254.1"/>
    <property type="molecule type" value="Transcribed_RNA"/>
</dbReference>
<protein>
    <submittedName>
        <fullName evidence="2">Uncharacterized protein</fullName>
    </submittedName>
</protein>
<name>A0A6U5VQG2_GUITH</name>
<dbReference type="InterPro" id="IPR009091">
    <property type="entry name" value="RCC1/BLIP-II"/>
</dbReference>
<dbReference type="GO" id="GO:0005737">
    <property type="term" value="C:cytoplasm"/>
    <property type="evidence" value="ECO:0007669"/>
    <property type="project" value="TreeGrafter"/>
</dbReference>
<evidence type="ECO:0000313" key="2">
    <source>
        <dbReference type="EMBL" id="CAE2191253.1"/>
    </source>
</evidence>
<reference evidence="2" key="1">
    <citation type="submission" date="2021-01" db="EMBL/GenBank/DDBJ databases">
        <authorList>
            <person name="Corre E."/>
            <person name="Pelletier E."/>
            <person name="Niang G."/>
            <person name="Scheremetjew M."/>
            <person name="Finn R."/>
            <person name="Kale V."/>
            <person name="Holt S."/>
            <person name="Cochrane G."/>
            <person name="Meng A."/>
            <person name="Brown T."/>
            <person name="Cohen L."/>
        </authorList>
    </citation>
    <scope>NUCLEOTIDE SEQUENCE</scope>
    <source>
        <strain evidence="2">CCMP 2712</strain>
    </source>
</reference>
<organism evidence="2">
    <name type="scientific">Guillardia theta</name>
    <name type="common">Cryptophyte</name>
    <name type="synonym">Cryptomonas phi</name>
    <dbReference type="NCBI Taxonomy" id="55529"/>
    <lineage>
        <taxon>Eukaryota</taxon>
        <taxon>Cryptophyceae</taxon>
        <taxon>Pyrenomonadales</taxon>
        <taxon>Geminigeraceae</taxon>
        <taxon>Guillardia</taxon>
    </lineage>
</organism>